<dbReference type="CDD" id="cd00093">
    <property type="entry name" value="HTH_XRE"/>
    <property type="match status" value="1"/>
</dbReference>
<dbReference type="Pfam" id="PF13560">
    <property type="entry name" value="HTH_31"/>
    <property type="match status" value="1"/>
</dbReference>
<dbReference type="InterPro" id="IPR010982">
    <property type="entry name" value="Lambda_DNA-bd_dom_sf"/>
</dbReference>
<dbReference type="PANTHER" id="PTHR35010">
    <property type="entry name" value="BLL4672 PROTEIN-RELATED"/>
    <property type="match status" value="1"/>
</dbReference>
<comment type="caution">
    <text evidence="2">The sequence shown here is derived from an EMBL/GenBank/DDBJ whole genome shotgun (WGS) entry which is preliminary data.</text>
</comment>
<proteinExistence type="predicted"/>
<accession>A0A7W3PGG9</accession>
<dbReference type="SMART" id="SM00530">
    <property type="entry name" value="HTH_XRE"/>
    <property type="match status" value="1"/>
</dbReference>
<protein>
    <submittedName>
        <fullName evidence="2">Transcriptional regulator with XRE-family HTH domain</fullName>
    </submittedName>
</protein>
<dbReference type="Gene3D" id="1.10.260.40">
    <property type="entry name" value="lambda repressor-like DNA-binding domains"/>
    <property type="match status" value="1"/>
</dbReference>
<dbReference type="InterPro" id="IPR041413">
    <property type="entry name" value="MLTR_LBD"/>
</dbReference>
<dbReference type="SUPFAM" id="SSF47413">
    <property type="entry name" value="lambda repressor-like DNA-binding domains"/>
    <property type="match status" value="1"/>
</dbReference>
<dbReference type="PANTHER" id="PTHR35010:SF2">
    <property type="entry name" value="BLL4672 PROTEIN"/>
    <property type="match status" value="1"/>
</dbReference>
<organism evidence="2 3">
    <name type="scientific">Promicromonospora sukumoe</name>
    <dbReference type="NCBI Taxonomy" id="88382"/>
    <lineage>
        <taxon>Bacteria</taxon>
        <taxon>Bacillati</taxon>
        <taxon>Actinomycetota</taxon>
        <taxon>Actinomycetes</taxon>
        <taxon>Micrococcales</taxon>
        <taxon>Promicromonosporaceae</taxon>
        <taxon>Promicromonospora</taxon>
    </lineage>
</organism>
<gene>
    <name evidence="2" type="ORF">FHX71_004663</name>
</gene>
<keyword evidence="3" id="KW-1185">Reference proteome</keyword>
<dbReference type="InterPro" id="IPR001387">
    <property type="entry name" value="Cro/C1-type_HTH"/>
</dbReference>
<evidence type="ECO:0000313" key="2">
    <source>
        <dbReference type="EMBL" id="MBA8810687.1"/>
    </source>
</evidence>
<dbReference type="Proteomes" id="UP000540568">
    <property type="component" value="Unassembled WGS sequence"/>
</dbReference>
<reference evidence="2 3" key="1">
    <citation type="submission" date="2020-07" db="EMBL/GenBank/DDBJ databases">
        <title>Sequencing the genomes of 1000 actinobacteria strains.</title>
        <authorList>
            <person name="Klenk H.-P."/>
        </authorList>
    </citation>
    <scope>NUCLEOTIDE SEQUENCE [LARGE SCALE GENOMIC DNA]</scope>
    <source>
        <strain evidence="2 3">DSM 44121</strain>
    </source>
</reference>
<dbReference type="Pfam" id="PF17765">
    <property type="entry name" value="MLTR_LBD"/>
    <property type="match status" value="1"/>
</dbReference>
<dbReference type="AlphaFoldDB" id="A0A7W3PGG9"/>
<dbReference type="RefSeq" id="WP_182619755.1">
    <property type="nucleotide sequence ID" value="NZ_BAAATF010000017.1"/>
</dbReference>
<evidence type="ECO:0000259" key="1">
    <source>
        <dbReference type="SMART" id="SM00530"/>
    </source>
</evidence>
<name>A0A7W3PGG9_9MICO</name>
<dbReference type="GO" id="GO:0003677">
    <property type="term" value="F:DNA binding"/>
    <property type="evidence" value="ECO:0007669"/>
    <property type="project" value="InterPro"/>
</dbReference>
<dbReference type="EMBL" id="JACGWV010000002">
    <property type="protein sequence ID" value="MBA8810687.1"/>
    <property type="molecule type" value="Genomic_DNA"/>
</dbReference>
<evidence type="ECO:0000313" key="3">
    <source>
        <dbReference type="Proteomes" id="UP000540568"/>
    </source>
</evidence>
<feature type="domain" description="HTH cro/C1-type" evidence="1">
    <location>
        <begin position="14"/>
        <end position="86"/>
    </location>
</feature>
<sequence>MTSTAPDHKALGAFLRERRGRVTPADVGLPHAGRRRTPGLRREEVAQLAGVGVTWYTWLEQGRAPHPSDQVLDAVARTLRLRPEERRHLMLLAGRAADPGADAPNPLMEVRPEHIALLERLLPFPAAIQTATYDLVAANRSYRFLFGDLDSVDPVDRNCAWLLFMNDEWRDSLVEPEVVLRDLAGRLRAREAEFRQHPRWSGLLGGLREHSPEFVRYWDEHEVRGDRPGQLRRYLSSRVGRLDTVFQGLWLDRDRGERMVVLTPADADSARRLERLDSLVGAAPAWTARDGVLADAMIG</sequence>
<dbReference type="Gene3D" id="3.30.450.180">
    <property type="match status" value="1"/>
</dbReference>